<dbReference type="InterPro" id="IPR015940">
    <property type="entry name" value="UBA"/>
</dbReference>
<feature type="domain" description="UBA" evidence="1">
    <location>
        <begin position="636"/>
        <end position="680"/>
    </location>
</feature>
<dbReference type="CDD" id="cd14291">
    <property type="entry name" value="UBA1_NUB1_like"/>
    <property type="match status" value="1"/>
</dbReference>
<evidence type="ECO:0000313" key="2">
    <source>
        <dbReference type="EMBL" id="TKA58614.1"/>
    </source>
</evidence>
<evidence type="ECO:0000259" key="1">
    <source>
        <dbReference type="PROSITE" id="PS50030"/>
    </source>
</evidence>
<dbReference type="STRING" id="331657.A0A4U0W7W8"/>
<dbReference type="Proteomes" id="UP000308768">
    <property type="component" value="Unassembled WGS sequence"/>
</dbReference>
<organism evidence="2 3">
    <name type="scientific">Cryomyces minteri</name>
    <dbReference type="NCBI Taxonomy" id="331657"/>
    <lineage>
        <taxon>Eukaryota</taxon>
        <taxon>Fungi</taxon>
        <taxon>Dikarya</taxon>
        <taxon>Ascomycota</taxon>
        <taxon>Pezizomycotina</taxon>
        <taxon>Dothideomycetes</taxon>
        <taxon>Dothideomycetes incertae sedis</taxon>
        <taxon>Cryomyces</taxon>
    </lineage>
</organism>
<reference evidence="2 3" key="1">
    <citation type="submission" date="2017-03" db="EMBL/GenBank/DDBJ databases">
        <title>Genomes of endolithic fungi from Antarctica.</title>
        <authorList>
            <person name="Coleine C."/>
            <person name="Masonjones S."/>
            <person name="Stajich J.E."/>
        </authorList>
    </citation>
    <scope>NUCLEOTIDE SEQUENCE [LARGE SCALE GENOMIC DNA]</scope>
    <source>
        <strain evidence="2 3">CCFEE 5187</strain>
    </source>
</reference>
<dbReference type="SUPFAM" id="SSF46934">
    <property type="entry name" value="UBA-like"/>
    <property type="match status" value="1"/>
</dbReference>
<evidence type="ECO:0000313" key="3">
    <source>
        <dbReference type="Proteomes" id="UP000308768"/>
    </source>
</evidence>
<dbReference type="Pfam" id="PF00627">
    <property type="entry name" value="UBA"/>
    <property type="match status" value="1"/>
</dbReference>
<dbReference type="Gene3D" id="1.10.8.10">
    <property type="entry name" value="DNA helicase RuvA subunit, C-terminal domain"/>
    <property type="match status" value="1"/>
</dbReference>
<accession>A0A4U0W7W8</accession>
<sequence length="683" mass="76128">MKSHDSALVSAEARIRYASQNTRKTCTRLDVLDQNFMRTGPQLPRPSSPTLSDAENDLRAHLSAIKEKASFDWDIEILASVPDIPPTPPPRSKRRDWQQKYPTHVFTQMKTVQRPSSPWTRKVSPSIERTGDLLLRHVRQSSGDGWEHRKSSPTIVYELPGSTPPQPPRERVIKASAAEQVILQIFQTLRCLDDLFATALLNKAFYRIYKQHELSLMRTVLRNQSPATWELRELSVPHPEGSVPDSEMPEPEYTPQTYLGYHKRDFQDIEALKSLILTRCQSFLRSDTVAALSSTDAEMAKPVDDALYRIWSFCLLFGSNKNREDDLVGQLDWLRGGAVAHQRSCTSTIVSVINDFDVADTNGVLFNPPDCFGAGNHPGDGLSAEELYAMTELWNCLSVLIQGFQGCTDQAREYGVFDPTCIGGGDVDGEEAMLEEWHYYLLTLGPARILDLANAFSPTRGSVVSGFALAKAKNLTQWTPPYLTSSRATFLKEAVAKVYEQKIALRFSVMPAKLEMQEVKRKRVASLAEELRLRRSSSEYKRLPLISAERPMSEWSTVGGGSLLAPSEPGTDVTRASSILSSISSASARRGNSAALLYYRSNNNIDVADTRNSILQTIGERADAINKDALGGFADATSDRAVTRIMEMGFGRAEAREALRMTDMGDGLRVDRAVEMLLRAQVW</sequence>
<dbReference type="EMBL" id="NAJN01002051">
    <property type="protein sequence ID" value="TKA58614.1"/>
    <property type="molecule type" value="Genomic_DNA"/>
</dbReference>
<keyword evidence="3" id="KW-1185">Reference proteome</keyword>
<dbReference type="AlphaFoldDB" id="A0A4U0W7W8"/>
<dbReference type="InterPro" id="IPR009060">
    <property type="entry name" value="UBA-like_sf"/>
</dbReference>
<dbReference type="OrthoDB" id="5376710at2759"/>
<proteinExistence type="predicted"/>
<gene>
    <name evidence="2" type="ORF">B0A49_10976</name>
</gene>
<dbReference type="PROSITE" id="PS50030">
    <property type="entry name" value="UBA"/>
    <property type="match status" value="1"/>
</dbReference>
<protein>
    <recommendedName>
        <fullName evidence="1">UBA domain-containing protein</fullName>
    </recommendedName>
</protein>
<name>A0A4U0W7W8_9PEZI</name>
<comment type="caution">
    <text evidence="2">The sequence shown here is derived from an EMBL/GenBank/DDBJ whole genome shotgun (WGS) entry which is preliminary data.</text>
</comment>